<dbReference type="RefSeq" id="WP_072696934.1">
    <property type="nucleotide sequence ID" value="NZ_FRDI01000004.1"/>
</dbReference>
<dbReference type="InterPro" id="IPR004675">
    <property type="entry name" value="AhpD_core"/>
</dbReference>
<accession>A0A1M7ST62</accession>
<proteinExistence type="predicted"/>
<dbReference type="InterPro" id="IPR029032">
    <property type="entry name" value="AhpD-like"/>
</dbReference>
<dbReference type="OrthoDB" id="1683318at2"/>
<keyword evidence="2" id="KW-0575">Peroxidase</keyword>
<dbReference type="Gene3D" id="1.20.1290.10">
    <property type="entry name" value="AhpD-like"/>
    <property type="match status" value="1"/>
</dbReference>
<reference evidence="2 3" key="1">
    <citation type="submission" date="2016-12" db="EMBL/GenBank/DDBJ databases">
        <authorList>
            <person name="Song W.-J."/>
            <person name="Kurnit D.M."/>
        </authorList>
    </citation>
    <scope>NUCLEOTIDE SEQUENCE [LARGE SCALE GENOMIC DNA]</scope>
    <source>
        <strain evidence="2 3">DSM 11393</strain>
    </source>
</reference>
<dbReference type="PANTHER" id="PTHR33930">
    <property type="entry name" value="ALKYL HYDROPEROXIDE REDUCTASE AHPD"/>
    <property type="match status" value="1"/>
</dbReference>
<protein>
    <submittedName>
        <fullName evidence="2">Alkylhydroperoxidase AhpD family core domain-containing protein</fullName>
    </submittedName>
</protein>
<dbReference type="EMBL" id="FRDI01000004">
    <property type="protein sequence ID" value="SHN61763.1"/>
    <property type="molecule type" value="Genomic_DNA"/>
</dbReference>
<evidence type="ECO:0000259" key="1">
    <source>
        <dbReference type="Pfam" id="PF02627"/>
    </source>
</evidence>
<evidence type="ECO:0000313" key="3">
    <source>
        <dbReference type="Proteomes" id="UP000186469"/>
    </source>
</evidence>
<dbReference type="InterPro" id="IPR003779">
    <property type="entry name" value="CMD-like"/>
</dbReference>
<keyword evidence="2" id="KW-0560">Oxidoreductase</keyword>
<gene>
    <name evidence="2" type="ORF">SAMN02745728_01260</name>
</gene>
<dbReference type="AlphaFoldDB" id="A0A1M7ST62"/>
<dbReference type="NCBIfam" id="TIGR00778">
    <property type="entry name" value="ahpD_dom"/>
    <property type="match status" value="1"/>
</dbReference>
<feature type="domain" description="Carboxymuconolactone decarboxylase-like" evidence="1">
    <location>
        <begin position="36"/>
        <end position="106"/>
    </location>
</feature>
<organism evidence="2 3">
    <name type="scientific">Desulfovibrio litoralis DSM 11393</name>
    <dbReference type="NCBI Taxonomy" id="1121455"/>
    <lineage>
        <taxon>Bacteria</taxon>
        <taxon>Pseudomonadati</taxon>
        <taxon>Thermodesulfobacteriota</taxon>
        <taxon>Desulfovibrionia</taxon>
        <taxon>Desulfovibrionales</taxon>
        <taxon>Desulfovibrionaceae</taxon>
        <taxon>Desulfovibrio</taxon>
    </lineage>
</organism>
<name>A0A1M7ST62_9BACT</name>
<dbReference type="Proteomes" id="UP000186469">
    <property type="component" value="Unassembled WGS sequence"/>
</dbReference>
<dbReference type="SUPFAM" id="SSF69118">
    <property type="entry name" value="AhpD-like"/>
    <property type="match status" value="1"/>
</dbReference>
<dbReference type="PANTHER" id="PTHR33930:SF2">
    <property type="entry name" value="BLR3452 PROTEIN"/>
    <property type="match status" value="1"/>
</dbReference>
<keyword evidence="3" id="KW-1185">Reference proteome</keyword>
<dbReference type="Pfam" id="PF02627">
    <property type="entry name" value="CMD"/>
    <property type="match status" value="1"/>
</dbReference>
<sequence>MLIDWKDLIKNATHAITQLAKGNKKIIDGIKTLEESGATHGALDPKTRELIALAVASTTRCDTCIAIHANAAVEAGATREELVEALGVAIGLNAGAALVFSSRALEAFDSFKK</sequence>
<dbReference type="STRING" id="1121455.SAMN02745728_01260"/>
<dbReference type="GO" id="GO:0051920">
    <property type="term" value="F:peroxiredoxin activity"/>
    <property type="evidence" value="ECO:0007669"/>
    <property type="project" value="InterPro"/>
</dbReference>
<evidence type="ECO:0000313" key="2">
    <source>
        <dbReference type="EMBL" id="SHN61763.1"/>
    </source>
</evidence>